<evidence type="ECO:0000256" key="4">
    <source>
        <dbReference type="ARBA" id="ARBA00022989"/>
    </source>
</evidence>
<evidence type="ECO:0000256" key="1">
    <source>
        <dbReference type="ARBA" id="ARBA00004141"/>
    </source>
</evidence>
<dbReference type="InterPro" id="IPR003930">
    <property type="entry name" value="K_chnl_Ca-activ_BK_bsu"/>
</dbReference>
<evidence type="ECO:0000256" key="2">
    <source>
        <dbReference type="ARBA" id="ARBA00022448"/>
    </source>
</evidence>
<evidence type="ECO:0000256" key="3">
    <source>
        <dbReference type="ARBA" id="ARBA00022692"/>
    </source>
</evidence>
<sequence>MLLSPSPRGSFSVPVHINLHGVHRRKTREILQYPRHVQQSQWRRCRVGEKAKAQAVSSVGEERALLLGFTMMAFSILMYFVVGIVVVKPCLHSDWVDTTNCSIVRTELLNESDDCRSTSSYPCLLVFVNIIASGRRVRLHYDEPVVTLSPECFYTPKNQQDKTELLEEAQRIKKTLSDLQGQAMECHISTERYPEDAIMKRRYTMRLALQCLLWPTLMLAGGILLVGLVMLTQCLAHLCAEVTIEGSEDDETTAMQGRLYRVLTGRPGSPSIA</sequence>
<dbReference type="Pfam" id="PF03185">
    <property type="entry name" value="CaKB"/>
    <property type="match status" value="1"/>
</dbReference>
<name>A0AAD8YT16_9TELE</name>
<dbReference type="GO" id="GO:0008076">
    <property type="term" value="C:voltage-gated potassium channel complex"/>
    <property type="evidence" value="ECO:0007669"/>
    <property type="project" value="TreeGrafter"/>
</dbReference>
<evidence type="ECO:0000313" key="11">
    <source>
        <dbReference type="Proteomes" id="UP001239994"/>
    </source>
</evidence>
<keyword evidence="11" id="KW-1185">Reference proteome</keyword>
<keyword evidence="5" id="KW-0406">Ion transport</keyword>
<dbReference type="GO" id="GO:0015269">
    <property type="term" value="F:calcium-activated potassium channel activity"/>
    <property type="evidence" value="ECO:0007669"/>
    <property type="project" value="InterPro"/>
</dbReference>
<proteinExistence type="predicted"/>
<comment type="caution">
    <text evidence="10">The sequence shown here is derived from an EMBL/GenBank/DDBJ whole genome shotgun (WGS) entry which is preliminary data.</text>
</comment>
<keyword evidence="2" id="KW-0813">Transport</keyword>
<dbReference type="GO" id="GO:0005513">
    <property type="term" value="P:detection of calcium ion"/>
    <property type="evidence" value="ECO:0007669"/>
    <property type="project" value="TreeGrafter"/>
</dbReference>
<comment type="subcellular location">
    <subcellularLocation>
        <location evidence="1">Membrane</location>
        <topology evidence="1">Multi-pass membrane protein</topology>
    </subcellularLocation>
</comment>
<keyword evidence="7" id="KW-0325">Glycoprotein</keyword>
<gene>
    <name evidence="10" type="ORF">P4O66_017126</name>
</gene>
<protein>
    <submittedName>
        <fullName evidence="10">Uncharacterized protein</fullName>
    </submittedName>
</protein>
<dbReference type="AlphaFoldDB" id="A0AAD8YT16"/>
<evidence type="ECO:0000256" key="5">
    <source>
        <dbReference type="ARBA" id="ARBA00023065"/>
    </source>
</evidence>
<accession>A0AAD8YT16</accession>
<evidence type="ECO:0000313" key="10">
    <source>
        <dbReference type="EMBL" id="KAK1786732.1"/>
    </source>
</evidence>
<organism evidence="10 11">
    <name type="scientific">Electrophorus voltai</name>
    <dbReference type="NCBI Taxonomy" id="2609070"/>
    <lineage>
        <taxon>Eukaryota</taxon>
        <taxon>Metazoa</taxon>
        <taxon>Chordata</taxon>
        <taxon>Craniata</taxon>
        <taxon>Vertebrata</taxon>
        <taxon>Euteleostomi</taxon>
        <taxon>Actinopterygii</taxon>
        <taxon>Neopterygii</taxon>
        <taxon>Teleostei</taxon>
        <taxon>Ostariophysi</taxon>
        <taxon>Gymnotiformes</taxon>
        <taxon>Gymnotoidei</taxon>
        <taxon>Gymnotidae</taxon>
        <taxon>Electrophorus</taxon>
    </lineage>
</organism>
<feature type="transmembrane region" description="Helical" evidence="9">
    <location>
        <begin position="64"/>
        <end position="87"/>
    </location>
</feature>
<dbReference type="PANTHER" id="PTHR10258:SF4">
    <property type="entry name" value="CALCIUM-ACTIVATED POTASSIUM CHANNEL SUBUNIT BETA-3"/>
    <property type="match status" value="1"/>
</dbReference>
<evidence type="ECO:0000256" key="8">
    <source>
        <dbReference type="ARBA" id="ARBA00023303"/>
    </source>
</evidence>
<keyword evidence="6 9" id="KW-0472">Membrane</keyword>
<dbReference type="EMBL" id="JAROKS010000024">
    <property type="protein sequence ID" value="KAK1786732.1"/>
    <property type="molecule type" value="Genomic_DNA"/>
</dbReference>
<evidence type="ECO:0000256" key="7">
    <source>
        <dbReference type="ARBA" id="ARBA00023180"/>
    </source>
</evidence>
<reference evidence="10" key="1">
    <citation type="submission" date="2023-03" db="EMBL/GenBank/DDBJ databases">
        <title>Electrophorus voltai genome.</title>
        <authorList>
            <person name="Bian C."/>
        </authorList>
    </citation>
    <scope>NUCLEOTIDE SEQUENCE</scope>
    <source>
        <strain evidence="10">CB-2022</strain>
        <tissue evidence="10">Muscle</tissue>
    </source>
</reference>
<evidence type="ECO:0000256" key="9">
    <source>
        <dbReference type="SAM" id="Phobius"/>
    </source>
</evidence>
<keyword evidence="8" id="KW-0407">Ion channel</keyword>
<dbReference type="GO" id="GO:0015459">
    <property type="term" value="F:potassium channel regulator activity"/>
    <property type="evidence" value="ECO:0007669"/>
    <property type="project" value="TreeGrafter"/>
</dbReference>
<dbReference type="Proteomes" id="UP001239994">
    <property type="component" value="Unassembled WGS sequence"/>
</dbReference>
<dbReference type="PANTHER" id="PTHR10258">
    <property type="entry name" value="CALCIUM-ACTIVATED POTASSIUM CHANNEL SUBUNIT BETA"/>
    <property type="match status" value="1"/>
</dbReference>
<feature type="transmembrane region" description="Helical" evidence="9">
    <location>
        <begin position="207"/>
        <end position="231"/>
    </location>
</feature>
<evidence type="ECO:0000256" key="6">
    <source>
        <dbReference type="ARBA" id="ARBA00023136"/>
    </source>
</evidence>
<keyword evidence="3 9" id="KW-0812">Transmembrane</keyword>
<keyword evidence="4 9" id="KW-1133">Transmembrane helix</keyword>